<feature type="binding site" evidence="4">
    <location>
        <position position="236"/>
    </location>
    <ligand>
        <name>substrate</name>
    </ligand>
</feature>
<feature type="binding site" evidence="4">
    <location>
        <position position="254"/>
    </location>
    <ligand>
        <name>substrate</name>
    </ligand>
</feature>
<dbReference type="InterPro" id="IPR008928">
    <property type="entry name" value="6-hairpin_glycosidase_sf"/>
</dbReference>
<keyword evidence="5" id="KW-0732">Signal</keyword>
<dbReference type="EMBL" id="FQZN01000034">
    <property type="protein sequence ID" value="SHJ53423.1"/>
    <property type="molecule type" value="Genomic_DNA"/>
</dbReference>
<dbReference type="InterPro" id="IPR052369">
    <property type="entry name" value="UG_Glycosaminoglycan_Hydrolase"/>
</dbReference>
<gene>
    <name evidence="6" type="ORF">SAMN05444350_1346</name>
</gene>
<sequence>MRSKTIFFLFFLMIGIACTQPSGKFSVDANIDYCKSQALRTLAVIPSNSTKEIPNSIDENDVNWHFTNPGAWTSGFWPGILWYLYENTKDNIWRTAAENYTRMILPVTNRKVSSHDMGFITMCSLGNGYRLTGNVEYKEGLLRAADSLSVLFNPKVGTFLSWPAMVKKENWPHNTIIDNMMNLELLFWAARNGGSRHLYDIACEHADTTMKYHFRKDYSSYHVAVYDTLTGDFIKGVTHQGLSNESMWARGQAWAIYGYTMVYRETGETRFLDFARKVADIYLTRLPEDLVPYWDFDAPDLSSAEPKDASAAAITASALLELSTYVAKPDSSRYYYDKAEKMLEILSSSNYKAKDRKDAFLLHSVGHMPRGGEVDASIIYADYYYLEALTRFKRLQESRSVLANL</sequence>
<organism evidence="6 7">
    <name type="scientific">Bacteroides stercorirosoris</name>
    <dbReference type="NCBI Taxonomy" id="871324"/>
    <lineage>
        <taxon>Bacteria</taxon>
        <taxon>Pseudomonadati</taxon>
        <taxon>Bacteroidota</taxon>
        <taxon>Bacteroidia</taxon>
        <taxon>Bacteroidales</taxon>
        <taxon>Bacteroidaceae</taxon>
        <taxon>Bacteroides</taxon>
    </lineage>
</organism>
<feature type="binding site" evidence="4">
    <location>
        <position position="178"/>
    </location>
    <ligand>
        <name>substrate</name>
    </ligand>
</feature>
<dbReference type="GO" id="GO:0052757">
    <property type="term" value="F:chondroitin hydrolase activity"/>
    <property type="evidence" value="ECO:0007669"/>
    <property type="project" value="TreeGrafter"/>
</dbReference>
<feature type="binding site" evidence="4">
    <location>
        <position position="116"/>
    </location>
    <ligand>
        <name>substrate</name>
    </ligand>
</feature>
<dbReference type="GeneID" id="92714150"/>
<evidence type="ECO:0000256" key="3">
    <source>
        <dbReference type="PIRSR" id="PIRSR610905-1"/>
    </source>
</evidence>
<feature type="signal peptide" evidence="5">
    <location>
        <begin position="1"/>
        <end position="19"/>
    </location>
</feature>
<dbReference type="Proteomes" id="UP000184192">
    <property type="component" value="Unassembled WGS sequence"/>
</dbReference>
<keyword evidence="1 6" id="KW-0378">Hydrolase</keyword>
<keyword evidence="7" id="KW-1185">Reference proteome</keyword>
<evidence type="ECO:0000313" key="6">
    <source>
        <dbReference type="EMBL" id="SHJ53423.1"/>
    </source>
</evidence>
<dbReference type="InterPro" id="IPR012341">
    <property type="entry name" value="6hp_glycosidase-like_sf"/>
</dbReference>
<dbReference type="PANTHER" id="PTHR36845">
    <property type="entry name" value="HYDROLASE, PUTATIVE (AFU_ORTHOLOGUE AFUA_7G05090)-RELATED"/>
    <property type="match status" value="1"/>
</dbReference>
<feature type="binding site" evidence="4">
    <location>
        <position position="238"/>
    </location>
    <ligand>
        <name>substrate</name>
    </ligand>
</feature>
<dbReference type="PROSITE" id="PS51257">
    <property type="entry name" value="PROKAR_LIPOPROTEIN"/>
    <property type="match status" value="1"/>
</dbReference>
<feature type="chain" id="PRO_5013268833" evidence="5">
    <location>
        <begin position="20"/>
        <end position="405"/>
    </location>
</feature>
<accession>A0A1M6K363</accession>
<evidence type="ECO:0000256" key="4">
    <source>
        <dbReference type="PIRSR" id="PIRSR610905-2"/>
    </source>
</evidence>
<dbReference type="Gene3D" id="1.50.10.10">
    <property type="match status" value="1"/>
</dbReference>
<dbReference type="AlphaFoldDB" id="A0A1M6K363"/>
<feature type="binding site" evidence="4">
    <location>
        <position position="250"/>
    </location>
    <ligand>
        <name>substrate</name>
    </ligand>
</feature>
<proteinExistence type="inferred from homology"/>
<evidence type="ECO:0000256" key="5">
    <source>
        <dbReference type="SAM" id="SignalP"/>
    </source>
</evidence>
<dbReference type="eggNOG" id="COG4225">
    <property type="taxonomic scope" value="Bacteria"/>
</dbReference>
<evidence type="ECO:0000256" key="2">
    <source>
        <dbReference type="ARBA" id="ARBA00038358"/>
    </source>
</evidence>
<reference evidence="7" key="1">
    <citation type="submission" date="2016-11" db="EMBL/GenBank/DDBJ databases">
        <authorList>
            <person name="Varghese N."/>
            <person name="Submissions S."/>
        </authorList>
    </citation>
    <scope>NUCLEOTIDE SEQUENCE [LARGE SCALE GENOMIC DNA]</scope>
    <source>
        <strain evidence="7">DSM 26884</strain>
    </source>
</reference>
<feature type="active site" description="Nucleophile" evidence="3">
    <location>
        <position position="116"/>
    </location>
</feature>
<dbReference type="Pfam" id="PF07470">
    <property type="entry name" value="Glyco_hydro_88"/>
    <property type="match status" value="1"/>
</dbReference>
<protein>
    <submittedName>
        <fullName evidence="6">Unsaturated chondroitin disaccharide hydrolase</fullName>
    </submittedName>
</protein>
<dbReference type="RefSeq" id="WP_073314657.1">
    <property type="nucleotide sequence ID" value="NZ_FQZN01000034.1"/>
</dbReference>
<name>A0A1M6K363_9BACE</name>
<dbReference type="SUPFAM" id="SSF48208">
    <property type="entry name" value="Six-hairpin glycosidases"/>
    <property type="match status" value="1"/>
</dbReference>
<comment type="similarity">
    <text evidence="2">Belongs to the glycosyl hydrolase 88 family.</text>
</comment>
<feature type="active site" description="Proton donor" evidence="3">
    <location>
        <position position="178"/>
    </location>
</feature>
<dbReference type="InterPro" id="IPR010905">
    <property type="entry name" value="Glyco_hydro_88"/>
</dbReference>
<evidence type="ECO:0000256" key="1">
    <source>
        <dbReference type="ARBA" id="ARBA00022801"/>
    </source>
</evidence>
<evidence type="ECO:0000313" key="7">
    <source>
        <dbReference type="Proteomes" id="UP000184192"/>
    </source>
</evidence>
<dbReference type="PANTHER" id="PTHR36845:SF1">
    <property type="entry name" value="HYDROLASE, PUTATIVE (AFU_ORTHOLOGUE AFUA_7G05090)-RELATED"/>
    <property type="match status" value="1"/>
</dbReference>
<dbReference type="GO" id="GO:0000272">
    <property type="term" value="P:polysaccharide catabolic process"/>
    <property type="evidence" value="ECO:0007669"/>
    <property type="project" value="TreeGrafter"/>
</dbReference>